<reference evidence="4 5" key="1">
    <citation type="journal article" date="2012" name="ISME J.">
        <title>Genomic insights to SAR86, an abundant and uncultivated marine bacterial lineage.</title>
        <authorList>
            <person name="Dupont C.L."/>
            <person name="Rusch D.B."/>
            <person name="Yooseph S."/>
            <person name="Lombardo M.J."/>
            <person name="Richter R.A."/>
            <person name="Valas R."/>
            <person name="Novotny M."/>
            <person name="Yee-Greenbaum J."/>
            <person name="Selengut J.D."/>
            <person name="Haft D.H."/>
            <person name="Halpern A.L."/>
            <person name="Lasken R.S."/>
            <person name="Nealson K."/>
            <person name="Friedman R."/>
            <person name="Venter J.C."/>
        </authorList>
    </citation>
    <scope>NUCLEOTIDE SEQUENCE [LARGE SCALE GENOMIC DNA]</scope>
</reference>
<dbReference type="EMBL" id="JH611160">
    <property type="protein sequence ID" value="EJP74132.1"/>
    <property type="molecule type" value="Genomic_DNA"/>
</dbReference>
<dbReference type="GO" id="GO:0016787">
    <property type="term" value="F:hydrolase activity"/>
    <property type="evidence" value="ECO:0007669"/>
    <property type="project" value="UniProtKB-KW"/>
</dbReference>
<name>J4V6W7_9GAMM</name>
<organism evidence="4 5">
    <name type="scientific">SAR86 cluster bacterium SAR86B</name>
    <dbReference type="NCBI Taxonomy" id="1123867"/>
    <lineage>
        <taxon>Bacteria</taxon>
        <taxon>Pseudomonadati</taxon>
        <taxon>Pseudomonadota</taxon>
        <taxon>Gammaproteobacteria</taxon>
        <taxon>SAR86 cluster</taxon>
    </lineage>
</organism>
<comment type="similarity">
    <text evidence="1">Belongs to the sulfatase family.</text>
</comment>
<dbReference type="Pfam" id="PF16347">
    <property type="entry name" value="SGSH_C"/>
    <property type="match status" value="1"/>
</dbReference>
<feature type="domain" description="N-sulphoglucosamine sulphohydrolase C-terminal" evidence="3">
    <location>
        <begin position="316"/>
        <end position="467"/>
    </location>
</feature>
<dbReference type="HOGENOM" id="CLU_006332_9_3_6"/>
<dbReference type="SUPFAM" id="SSF53649">
    <property type="entry name" value="Alkaline phosphatase-like"/>
    <property type="match status" value="1"/>
</dbReference>
<protein>
    <submittedName>
        <fullName evidence="4">Mucin-desulfating sulfatase</fullName>
    </submittedName>
</protein>
<dbReference type="Proteomes" id="UP000010116">
    <property type="component" value="Unassembled WGS sequence"/>
</dbReference>
<keyword evidence="2" id="KW-0378">Hydrolase</keyword>
<evidence type="ECO:0000256" key="2">
    <source>
        <dbReference type="ARBA" id="ARBA00022801"/>
    </source>
</evidence>
<dbReference type="PANTHER" id="PTHR43108">
    <property type="entry name" value="N-ACETYLGLUCOSAMINE-6-SULFATASE FAMILY MEMBER"/>
    <property type="match status" value="1"/>
</dbReference>
<evidence type="ECO:0000259" key="3">
    <source>
        <dbReference type="Pfam" id="PF16347"/>
    </source>
</evidence>
<dbReference type="InterPro" id="IPR024607">
    <property type="entry name" value="Sulfatase_CS"/>
</dbReference>
<gene>
    <name evidence="4" type="ORF">NT02SARS_1733</name>
</gene>
<dbReference type="InterPro" id="IPR032506">
    <property type="entry name" value="SGSH_C"/>
</dbReference>
<evidence type="ECO:0000313" key="5">
    <source>
        <dbReference type="Proteomes" id="UP000010116"/>
    </source>
</evidence>
<dbReference type="PANTHER" id="PTHR43108:SF6">
    <property type="entry name" value="N-SULPHOGLUCOSAMINE SULPHOHYDROLASE"/>
    <property type="match status" value="1"/>
</dbReference>
<sequence>MFSGAKPLNVLFIFTDDHAYQAISAYGSNRNKTPNIDRIAKDGMLFNRAFVTNSICAPSRAVILTGKHSHLNGQLTNGQRFDGSQQTFPKLLQNKGYQTAMIGKWHLKSDPTGFDFWQVLQGQGPYYNPPMNTAEGVKKITGYTTDVITDVTLEWLKNGRDKNKPFFVMSQHKAPHRNWQPGPKYLTKYDDVEIPEPATLRDNYKNRLEPASTQAMTIDRHLSTSDLKLRAPGNLTPEQKAQWDAAYGPKNEAFEKANLEGDDLFKWKYQRYVKDYLRCIDSVDENIGRLLDYLDEEGLADNTVVIYSSDQGWYLGEHGWYDKRWMYEESFRTPLIVRWPGVTKAGSKNADLVQNLDYAQTFLDICGVKSPEDMQGASIVPLLKGKKPKDWRNSLYYQYYEYPGAHSVRRHYGVRTDRYKLIHFYMLDGWELYDLKKDPNELNSLYGKKGYEKITSELKDELKRLRELYKVPEDTRPLARTPREPKKKKKG</sequence>
<evidence type="ECO:0000256" key="1">
    <source>
        <dbReference type="ARBA" id="ARBA00008779"/>
    </source>
</evidence>
<dbReference type="InterPro" id="IPR017850">
    <property type="entry name" value="Alkaline_phosphatase_core_sf"/>
</dbReference>
<accession>J4V6W7</accession>
<dbReference type="PROSITE" id="PS00523">
    <property type="entry name" value="SULFATASE_1"/>
    <property type="match status" value="1"/>
</dbReference>
<dbReference type="AlphaFoldDB" id="J4V6W7"/>
<dbReference type="CDD" id="cd16031">
    <property type="entry name" value="G6S_like"/>
    <property type="match status" value="1"/>
</dbReference>
<dbReference type="PROSITE" id="PS00149">
    <property type="entry name" value="SULFATASE_2"/>
    <property type="match status" value="1"/>
</dbReference>
<evidence type="ECO:0000313" key="4">
    <source>
        <dbReference type="EMBL" id="EJP74132.1"/>
    </source>
</evidence>
<dbReference type="Gene3D" id="3.40.720.10">
    <property type="entry name" value="Alkaline Phosphatase, subunit A"/>
    <property type="match status" value="1"/>
</dbReference>
<proteinExistence type="inferred from homology"/>